<dbReference type="PANTHER" id="PTHR35303">
    <property type="entry name" value="OS02G0197800 PROTEIN"/>
    <property type="match status" value="1"/>
</dbReference>
<keyword evidence="5" id="KW-1185">Reference proteome</keyword>
<accession>A0A1I3ZIF8</accession>
<keyword evidence="1" id="KW-0479">Metal-binding</keyword>
<evidence type="ECO:0000256" key="2">
    <source>
        <dbReference type="ARBA" id="ARBA00023004"/>
    </source>
</evidence>
<feature type="domain" description="Gamma-butyrobetaine hydroxylase-like N-terminal" evidence="3">
    <location>
        <begin position="29"/>
        <end position="112"/>
    </location>
</feature>
<proteinExistence type="predicted"/>
<dbReference type="STRING" id="1612308.SAMN05444581_1089"/>
<dbReference type="GO" id="GO:0046872">
    <property type="term" value="F:metal ion binding"/>
    <property type="evidence" value="ECO:0007669"/>
    <property type="project" value="UniProtKB-KW"/>
</dbReference>
<protein>
    <submittedName>
        <fullName evidence="4">DUF971 family protein</fullName>
    </submittedName>
</protein>
<organism evidence="4 5">
    <name type="scientific">Methylocapsa palsarum</name>
    <dbReference type="NCBI Taxonomy" id="1612308"/>
    <lineage>
        <taxon>Bacteria</taxon>
        <taxon>Pseudomonadati</taxon>
        <taxon>Pseudomonadota</taxon>
        <taxon>Alphaproteobacteria</taxon>
        <taxon>Hyphomicrobiales</taxon>
        <taxon>Beijerinckiaceae</taxon>
        <taxon>Methylocapsa</taxon>
    </lineage>
</organism>
<keyword evidence="2" id="KW-0408">Iron</keyword>
<reference evidence="4 5" key="1">
    <citation type="submission" date="2016-10" db="EMBL/GenBank/DDBJ databases">
        <authorList>
            <person name="de Groot N.N."/>
        </authorList>
    </citation>
    <scope>NUCLEOTIDE SEQUENCE [LARGE SCALE GENOMIC DNA]</scope>
    <source>
        <strain evidence="4 5">NE2</strain>
    </source>
</reference>
<evidence type="ECO:0000313" key="4">
    <source>
        <dbReference type="EMBL" id="SFK43822.1"/>
    </source>
</evidence>
<dbReference type="PANTHER" id="PTHR35303:SF5">
    <property type="entry name" value="OS02G0197800 PROTEIN"/>
    <property type="match status" value="1"/>
</dbReference>
<dbReference type="InterPro" id="IPR010376">
    <property type="entry name" value="GBBH-like_N"/>
</dbReference>
<dbReference type="Gene3D" id="3.30.2020.30">
    <property type="match status" value="1"/>
</dbReference>
<name>A0A1I3ZIF8_9HYPH</name>
<gene>
    <name evidence="4" type="ORF">SAMN05444581_1089</name>
</gene>
<dbReference type="Proteomes" id="UP000198755">
    <property type="component" value="Unassembled WGS sequence"/>
</dbReference>
<evidence type="ECO:0000259" key="3">
    <source>
        <dbReference type="Pfam" id="PF06155"/>
    </source>
</evidence>
<dbReference type="InterPro" id="IPR038492">
    <property type="entry name" value="GBBH-like_N_sf"/>
</dbReference>
<dbReference type="AlphaFoldDB" id="A0A1I3ZIF8"/>
<sequence>MANKVAGGKVAGQVRSMNEKIGPWPSELRIQDSGRVLRISFEGGRAFDLPAEYLRVMSPSAEVQGHRAEERLTVGGKRHCAIAGIEEVGTYAVRLIFDDSHSTGIFTWAYLHELGSRREQMWAAYEAALAAKGLSRDRAGQA</sequence>
<dbReference type="Pfam" id="PF06155">
    <property type="entry name" value="GBBH-like_N"/>
    <property type="match status" value="1"/>
</dbReference>
<dbReference type="EMBL" id="FOSN01000008">
    <property type="protein sequence ID" value="SFK43822.1"/>
    <property type="molecule type" value="Genomic_DNA"/>
</dbReference>
<evidence type="ECO:0000256" key="1">
    <source>
        <dbReference type="ARBA" id="ARBA00022723"/>
    </source>
</evidence>
<evidence type="ECO:0000313" key="5">
    <source>
        <dbReference type="Proteomes" id="UP000198755"/>
    </source>
</evidence>